<protein>
    <submittedName>
        <fullName evidence="1">Unnamed protein product</fullName>
    </submittedName>
</protein>
<evidence type="ECO:0000313" key="1">
    <source>
        <dbReference type="EMBL" id="GMF60604.1"/>
    </source>
</evidence>
<dbReference type="Gene3D" id="3.30.70.270">
    <property type="match status" value="1"/>
</dbReference>
<proteinExistence type="predicted"/>
<organism evidence="1 2">
    <name type="scientific">Phytophthora fragariaefolia</name>
    <dbReference type="NCBI Taxonomy" id="1490495"/>
    <lineage>
        <taxon>Eukaryota</taxon>
        <taxon>Sar</taxon>
        <taxon>Stramenopiles</taxon>
        <taxon>Oomycota</taxon>
        <taxon>Peronosporomycetes</taxon>
        <taxon>Peronosporales</taxon>
        <taxon>Peronosporaceae</taxon>
        <taxon>Phytophthora</taxon>
    </lineage>
</organism>
<comment type="caution">
    <text evidence="1">The sequence shown here is derived from an EMBL/GenBank/DDBJ whole genome shotgun (WGS) entry which is preliminary data.</text>
</comment>
<dbReference type="SUPFAM" id="SSF56672">
    <property type="entry name" value="DNA/RNA polymerases"/>
    <property type="match status" value="1"/>
</dbReference>
<dbReference type="InterPro" id="IPR043502">
    <property type="entry name" value="DNA/RNA_pol_sf"/>
</dbReference>
<dbReference type="PANTHER" id="PTHR37984">
    <property type="entry name" value="PROTEIN CBG26694"/>
    <property type="match status" value="1"/>
</dbReference>
<dbReference type="OrthoDB" id="2193209at2759"/>
<reference evidence="1" key="1">
    <citation type="submission" date="2023-04" db="EMBL/GenBank/DDBJ databases">
        <title>Phytophthora fragariaefolia NBRC 109709.</title>
        <authorList>
            <person name="Ichikawa N."/>
            <person name="Sato H."/>
            <person name="Tonouchi N."/>
        </authorList>
    </citation>
    <scope>NUCLEOTIDE SEQUENCE</scope>
    <source>
        <strain evidence="1">NBRC 109709</strain>
    </source>
</reference>
<dbReference type="Proteomes" id="UP001165121">
    <property type="component" value="Unassembled WGS sequence"/>
</dbReference>
<name>A0A9W6YE86_9STRA</name>
<dbReference type="AlphaFoldDB" id="A0A9W6YE86"/>
<dbReference type="InterPro" id="IPR050951">
    <property type="entry name" value="Retrovirus_Pol_polyprotein"/>
</dbReference>
<keyword evidence="2" id="KW-1185">Reference proteome</keyword>
<accession>A0A9W6YE86</accession>
<sequence>MGLPFPSTLEGVQSFLGSLKYYNKFIEDLPVVASVRDELTDEQIRTGRDLGRAKEAFEILKQKIVSTPLLRHPNKERPFVIIVHANPYWVRSMMGQFFQFVLLGEYSMTKNSETTQPKKKWLL</sequence>
<gene>
    <name evidence="1" type="ORF">Pfra01_002628900</name>
</gene>
<dbReference type="PANTHER" id="PTHR37984:SF5">
    <property type="entry name" value="PROTEIN NYNRIN-LIKE"/>
    <property type="match status" value="1"/>
</dbReference>
<dbReference type="EMBL" id="BSXT01005487">
    <property type="protein sequence ID" value="GMF60604.1"/>
    <property type="molecule type" value="Genomic_DNA"/>
</dbReference>
<evidence type="ECO:0000313" key="2">
    <source>
        <dbReference type="Proteomes" id="UP001165121"/>
    </source>
</evidence>
<dbReference type="InterPro" id="IPR043128">
    <property type="entry name" value="Rev_trsase/Diguanyl_cyclase"/>
</dbReference>